<dbReference type="PANTHER" id="PTHR46880:SF5">
    <property type="entry name" value="DUF4371 DOMAIN-CONTAINING PROTEIN"/>
    <property type="match status" value="1"/>
</dbReference>
<accession>A0AAN8KE28</accession>
<organism evidence="1 2">
    <name type="scientific">Patella caerulea</name>
    <name type="common">Rayed Mediterranean limpet</name>
    <dbReference type="NCBI Taxonomy" id="87958"/>
    <lineage>
        <taxon>Eukaryota</taxon>
        <taxon>Metazoa</taxon>
        <taxon>Spiralia</taxon>
        <taxon>Lophotrochozoa</taxon>
        <taxon>Mollusca</taxon>
        <taxon>Gastropoda</taxon>
        <taxon>Patellogastropoda</taxon>
        <taxon>Patelloidea</taxon>
        <taxon>Patellidae</taxon>
        <taxon>Patella</taxon>
    </lineage>
</organism>
<proteinExistence type="predicted"/>
<dbReference type="AlphaFoldDB" id="A0AAN8KE28"/>
<keyword evidence="2" id="KW-1185">Reference proteome</keyword>
<sequence length="141" mass="15769">MICLVQYWNTQEKNADTDFLFIANVLEEAVSPSAETLYNVIKCPGISTDSAAVMAGKREGVVTKLKTDNPSLLAIHYICHRLALACVDTNHKDLDCIKEVESYVTSIWKVCHCSPLSNSAARLVTRTRLREHITPVLRDLH</sequence>
<reference evidence="1 2" key="1">
    <citation type="submission" date="2024-01" db="EMBL/GenBank/DDBJ databases">
        <title>The genome of the rayed Mediterranean limpet Patella caerulea (Linnaeus, 1758).</title>
        <authorList>
            <person name="Anh-Thu Weber A."/>
            <person name="Halstead-Nussloch G."/>
        </authorList>
    </citation>
    <scope>NUCLEOTIDE SEQUENCE [LARGE SCALE GENOMIC DNA]</scope>
    <source>
        <strain evidence="1">AATW-2023a</strain>
        <tissue evidence="1">Whole specimen</tissue>
    </source>
</reference>
<dbReference type="EMBL" id="JAZGQO010000002">
    <property type="protein sequence ID" value="KAK6189820.1"/>
    <property type="molecule type" value="Genomic_DNA"/>
</dbReference>
<dbReference type="PANTHER" id="PTHR46880">
    <property type="entry name" value="RAS-ASSOCIATING DOMAIN-CONTAINING PROTEIN"/>
    <property type="match status" value="1"/>
</dbReference>
<evidence type="ECO:0000313" key="2">
    <source>
        <dbReference type="Proteomes" id="UP001347796"/>
    </source>
</evidence>
<gene>
    <name evidence="1" type="ORF">SNE40_001808</name>
</gene>
<protein>
    <submittedName>
        <fullName evidence="1">Uncharacterized protein</fullName>
    </submittedName>
</protein>
<name>A0AAN8KE28_PATCE</name>
<dbReference type="Proteomes" id="UP001347796">
    <property type="component" value="Unassembled WGS sequence"/>
</dbReference>
<evidence type="ECO:0000313" key="1">
    <source>
        <dbReference type="EMBL" id="KAK6189820.1"/>
    </source>
</evidence>
<comment type="caution">
    <text evidence="1">The sequence shown here is derived from an EMBL/GenBank/DDBJ whole genome shotgun (WGS) entry which is preliminary data.</text>
</comment>